<dbReference type="Proteomes" id="UP000886520">
    <property type="component" value="Chromosome 8"/>
</dbReference>
<gene>
    <name evidence="2" type="ORF">GOP47_0008141</name>
</gene>
<evidence type="ECO:0000259" key="1">
    <source>
        <dbReference type="Pfam" id="PF21860"/>
    </source>
</evidence>
<evidence type="ECO:0000313" key="3">
    <source>
        <dbReference type="Proteomes" id="UP000886520"/>
    </source>
</evidence>
<dbReference type="EMBL" id="JABFUD020000008">
    <property type="protein sequence ID" value="KAI5076076.1"/>
    <property type="molecule type" value="Genomic_DNA"/>
</dbReference>
<keyword evidence="3" id="KW-1185">Reference proteome</keyword>
<dbReference type="Pfam" id="PF21860">
    <property type="entry name" value="Replitron_C"/>
    <property type="match status" value="1"/>
</dbReference>
<organism evidence="2 3">
    <name type="scientific">Adiantum capillus-veneris</name>
    <name type="common">Maidenhair fern</name>
    <dbReference type="NCBI Taxonomy" id="13818"/>
    <lineage>
        <taxon>Eukaryota</taxon>
        <taxon>Viridiplantae</taxon>
        <taxon>Streptophyta</taxon>
        <taxon>Embryophyta</taxon>
        <taxon>Tracheophyta</taxon>
        <taxon>Polypodiopsida</taxon>
        <taxon>Polypodiidae</taxon>
        <taxon>Polypodiales</taxon>
        <taxon>Pteridineae</taxon>
        <taxon>Pteridaceae</taxon>
        <taxon>Vittarioideae</taxon>
        <taxon>Adiantum</taxon>
    </lineage>
</organism>
<accession>A0A9D4ZK59</accession>
<feature type="domain" description="Replitron C-terminal" evidence="1">
    <location>
        <begin position="1"/>
        <end position="49"/>
    </location>
</feature>
<name>A0A9D4ZK59_ADICA</name>
<sequence length="126" mass="14666">MLRSGKYYPSSSWITPFQGRGMPMKKIKALWQCMIFPSTVSYQDVIDIFVLDEAYTNAQPRVDWFLRRWQETHSDHTNPAIPRHPSPSYPVNLDAFRMTPWAATREVQKRKRPLSSTTVTMKATTS</sequence>
<reference evidence="2" key="1">
    <citation type="submission" date="2021-01" db="EMBL/GenBank/DDBJ databases">
        <title>Adiantum capillus-veneris genome.</title>
        <authorList>
            <person name="Fang Y."/>
            <person name="Liao Q."/>
        </authorList>
    </citation>
    <scope>NUCLEOTIDE SEQUENCE</scope>
    <source>
        <strain evidence="2">H3</strain>
        <tissue evidence="2">Leaf</tissue>
    </source>
</reference>
<evidence type="ECO:0000313" key="2">
    <source>
        <dbReference type="EMBL" id="KAI5076076.1"/>
    </source>
</evidence>
<dbReference type="InterPro" id="IPR054423">
    <property type="entry name" value="Replitron_C"/>
</dbReference>
<dbReference type="OrthoDB" id="2005958at2759"/>
<proteinExistence type="predicted"/>
<comment type="caution">
    <text evidence="2">The sequence shown here is derived from an EMBL/GenBank/DDBJ whole genome shotgun (WGS) entry which is preliminary data.</text>
</comment>
<dbReference type="AlphaFoldDB" id="A0A9D4ZK59"/>
<protein>
    <recommendedName>
        <fullName evidence="1">Replitron C-terminal domain-containing protein</fullName>
    </recommendedName>
</protein>